<dbReference type="InterPro" id="IPR051691">
    <property type="entry name" value="Metab_Enz_Cyan_OpOx_G3PDH"/>
</dbReference>
<dbReference type="SUPFAM" id="SSF54292">
    <property type="entry name" value="2Fe-2S ferredoxin-like"/>
    <property type="match status" value="1"/>
</dbReference>
<sequence>MRIAEHPVLEFRRESLHTFVFEGVEVEAFEGESLAAALWARGVRGLRRTSWGVLGPFCMIGYCSGCLVEVDGRRARACLEPSRPGLRVGMLGDYVPRPTGEQPGKAEELEVDVMVVGSGPAGLSAAIASGESGLEVHVFERHFRPGGQLLKQTHKFFGSGELFGGLRGFQIAERLVSRAKEVGVRIHTRAPVLGYFKEGFFAVSEGGRLLLVKPRAVVVSTGAVERLLPFPGNHLPGVMGAGAAQTLMNEYGVKPGERAVVVGAGNVGLIVSYQLLQAGVRVLAVVEVMPEIGGWLVHAAKIRRLGVPILTRHTVVRAEGSEQLERVAVAVVDERMEPLPGTEKVFDADLLLLAVGLTPESRLLAQMGARMVWSPELGGYVPYRSEYMETSVPGVYVAGDASGIEEATTAMLTGRVAGYSAAVRLLGPRRDLLEKREEALRLLREARKTPFSARVVRGLEKVVVRVAQ</sequence>
<dbReference type="Gene3D" id="3.50.50.60">
    <property type="entry name" value="FAD/NAD(P)-binding domain"/>
    <property type="match status" value="2"/>
</dbReference>
<protein>
    <submittedName>
        <fullName evidence="3">FAD-binding protein</fullName>
    </submittedName>
</protein>
<accession>A0A7C4B9X7</accession>
<name>A0A7C4B9X7_THEPE</name>
<evidence type="ECO:0000313" key="3">
    <source>
        <dbReference type="EMBL" id="HGI43876.1"/>
    </source>
</evidence>
<dbReference type="InterPro" id="IPR042204">
    <property type="entry name" value="2Fe-2S-bd_N"/>
</dbReference>
<dbReference type="InterPro" id="IPR023753">
    <property type="entry name" value="FAD/NAD-binding_dom"/>
</dbReference>
<reference evidence="3" key="1">
    <citation type="journal article" date="2020" name="mSystems">
        <title>Genome- and Community-Level Interaction Insights into Carbon Utilization and Element Cycling Functions of Hydrothermarchaeota in Hydrothermal Sediment.</title>
        <authorList>
            <person name="Zhou Z."/>
            <person name="Liu Y."/>
            <person name="Xu W."/>
            <person name="Pan J."/>
            <person name="Luo Z.H."/>
            <person name="Li M."/>
        </authorList>
    </citation>
    <scope>NUCLEOTIDE SEQUENCE [LARGE SCALE GENOMIC DNA]</scope>
    <source>
        <strain evidence="3">SpSt-735</strain>
    </source>
</reference>
<organism evidence="3">
    <name type="scientific">Thermofilum pendens</name>
    <dbReference type="NCBI Taxonomy" id="2269"/>
    <lineage>
        <taxon>Archaea</taxon>
        <taxon>Thermoproteota</taxon>
        <taxon>Thermoprotei</taxon>
        <taxon>Thermofilales</taxon>
        <taxon>Thermofilaceae</taxon>
        <taxon>Thermofilum</taxon>
    </lineage>
</organism>
<dbReference type="SUPFAM" id="SSF51905">
    <property type="entry name" value="FAD/NAD(P)-binding domain"/>
    <property type="match status" value="1"/>
</dbReference>
<dbReference type="InterPro" id="IPR006058">
    <property type="entry name" value="2Fe2S_fd_BS"/>
</dbReference>
<dbReference type="AlphaFoldDB" id="A0A7C4B9X7"/>
<evidence type="ECO:0000259" key="2">
    <source>
        <dbReference type="Pfam" id="PF07992"/>
    </source>
</evidence>
<gene>
    <name evidence="3" type="ORF">ENV17_05790</name>
</gene>
<dbReference type="InterPro" id="IPR036188">
    <property type="entry name" value="FAD/NAD-bd_sf"/>
</dbReference>
<dbReference type="PANTHER" id="PTHR42949">
    <property type="entry name" value="ANAEROBIC GLYCEROL-3-PHOSPHATE DEHYDROGENASE SUBUNIT B"/>
    <property type="match status" value="1"/>
</dbReference>
<dbReference type="Pfam" id="PF07992">
    <property type="entry name" value="Pyr_redox_2"/>
    <property type="match status" value="1"/>
</dbReference>
<dbReference type="EMBL" id="DTFI01000141">
    <property type="protein sequence ID" value="HGI43876.1"/>
    <property type="molecule type" value="Genomic_DNA"/>
</dbReference>
<dbReference type="PRINTS" id="PR00469">
    <property type="entry name" value="PNDRDTASEII"/>
</dbReference>
<dbReference type="Pfam" id="PF13510">
    <property type="entry name" value="Fer2_4"/>
    <property type="match status" value="1"/>
</dbReference>
<dbReference type="InterPro" id="IPR036010">
    <property type="entry name" value="2Fe-2S_ferredoxin-like_sf"/>
</dbReference>
<comment type="caution">
    <text evidence="3">The sequence shown here is derived from an EMBL/GenBank/DDBJ whole genome shotgun (WGS) entry which is preliminary data.</text>
</comment>
<dbReference type="PRINTS" id="PR00368">
    <property type="entry name" value="FADPNR"/>
</dbReference>
<proteinExistence type="predicted"/>
<dbReference type="PANTHER" id="PTHR42949:SF3">
    <property type="entry name" value="ANAEROBIC GLYCEROL-3-PHOSPHATE DEHYDROGENASE SUBUNIT B"/>
    <property type="match status" value="1"/>
</dbReference>
<dbReference type="GO" id="GO:0016491">
    <property type="term" value="F:oxidoreductase activity"/>
    <property type="evidence" value="ECO:0007669"/>
    <property type="project" value="UniProtKB-KW"/>
</dbReference>
<feature type="domain" description="FAD/NAD(P)-binding" evidence="2">
    <location>
        <begin position="112"/>
        <end position="413"/>
    </location>
</feature>
<dbReference type="PROSITE" id="PS00197">
    <property type="entry name" value="2FE2S_FER_1"/>
    <property type="match status" value="1"/>
</dbReference>
<keyword evidence="1" id="KW-0560">Oxidoreductase</keyword>
<dbReference type="GO" id="GO:0051537">
    <property type="term" value="F:2 iron, 2 sulfur cluster binding"/>
    <property type="evidence" value="ECO:0007669"/>
    <property type="project" value="InterPro"/>
</dbReference>
<dbReference type="Gene3D" id="3.10.20.440">
    <property type="entry name" value="2Fe-2S iron-sulphur cluster binding domain, sarcosine oxidase, alpha subunit, N-terminal domain"/>
    <property type="match status" value="1"/>
</dbReference>
<evidence type="ECO:0000256" key="1">
    <source>
        <dbReference type="ARBA" id="ARBA00023002"/>
    </source>
</evidence>